<feature type="domain" description="Glycosyltransferase 2-like" evidence="9">
    <location>
        <begin position="26"/>
        <end position="199"/>
    </location>
</feature>
<dbReference type="Proteomes" id="UP000007881">
    <property type="component" value="Chromosome"/>
</dbReference>
<dbReference type="GO" id="GO:0005886">
    <property type="term" value="C:plasma membrane"/>
    <property type="evidence" value="ECO:0007669"/>
    <property type="project" value="TreeGrafter"/>
</dbReference>
<dbReference type="GO" id="GO:0009103">
    <property type="term" value="P:lipopolysaccharide biosynthetic process"/>
    <property type="evidence" value="ECO:0007669"/>
    <property type="project" value="UniProtKB-KW"/>
</dbReference>
<protein>
    <submittedName>
        <fullName evidence="10">Glycosyltransferase</fullName>
    </submittedName>
</protein>
<keyword evidence="5" id="KW-0448">Lipopolysaccharide biosynthesis</keyword>
<feature type="transmembrane region" description="Helical" evidence="8">
    <location>
        <begin position="305"/>
        <end position="326"/>
    </location>
</feature>
<dbReference type="InterPro" id="IPR001173">
    <property type="entry name" value="Glyco_trans_2-like"/>
</dbReference>
<dbReference type="HOGENOM" id="CLU_033536_0_0_0"/>
<keyword evidence="11" id="KW-1185">Reference proteome</keyword>
<dbReference type="PATRIC" id="fig|1142394.8.peg.417"/>
<reference evidence="10 11" key="1">
    <citation type="submission" date="2012-02" db="EMBL/GenBank/DDBJ databases">
        <title>Complete genome sequence of Phycisphaera mikurensis NBRC 102666.</title>
        <authorList>
            <person name="Ankai A."/>
            <person name="Hosoyama A."/>
            <person name="Terui Y."/>
            <person name="Sekine M."/>
            <person name="Fukai R."/>
            <person name="Kato Y."/>
            <person name="Nakamura S."/>
            <person name="Yamada-Narita S."/>
            <person name="Kawakoshi A."/>
            <person name="Fukunaga Y."/>
            <person name="Yamazaki S."/>
            <person name="Fujita N."/>
        </authorList>
    </citation>
    <scope>NUCLEOTIDE SEQUENCE [LARGE SCALE GENOMIC DNA]</scope>
    <source>
        <strain evidence="11">NBRC 102666 / KCTC 22515 / FYK2301M01</strain>
    </source>
</reference>
<name>I0IBD0_PHYMF</name>
<evidence type="ECO:0000256" key="6">
    <source>
        <dbReference type="ARBA" id="ARBA00022989"/>
    </source>
</evidence>
<sequence>MSGAFPSVRVPHERRGGGGAERIDVSVVVPVYNEEGAAAQLVCEVVAVLDEQAARGRRYEALFISDGSLDRTVERLREAAGDDPRVAIVQLMRNFGQTAATAAGFDLARGAVVVPMDGDLQNDPADIPRLVAKLDEGGDAPGRWDVVSGWRRDRQDRLLSRRLPSIVANRLIKRLTWTREIHDFGCSLKAYRREILDDVTIYGEMHRFLPAICKWRGARITELEVNHRPRAHGKSKYGLKRTGKVLLDLMTVKFLGDYLTKPIYFFGKLAAISLLVSGVGVVFALVQKLGHLTEHGQPVMLNDNILVLLALLTFMMTVLFLVIGVLSELMVRIYYESQDRAPYKIRSLDRGLGGGPDGGGAVPADRGAGEPFAAAVRGHAAAAGPLERAPGAA</sequence>
<evidence type="ECO:0000256" key="5">
    <source>
        <dbReference type="ARBA" id="ARBA00022985"/>
    </source>
</evidence>
<dbReference type="CDD" id="cd04187">
    <property type="entry name" value="DPM1_like_bac"/>
    <property type="match status" value="1"/>
</dbReference>
<dbReference type="STRING" id="1142394.PSMK_04090"/>
<keyword evidence="4 8" id="KW-0812">Transmembrane</keyword>
<evidence type="ECO:0000256" key="3">
    <source>
        <dbReference type="ARBA" id="ARBA00022679"/>
    </source>
</evidence>
<keyword evidence="7 8" id="KW-0472">Membrane</keyword>
<dbReference type="PANTHER" id="PTHR48090">
    <property type="entry name" value="UNDECAPRENYL-PHOSPHATE 4-DEOXY-4-FORMAMIDO-L-ARABINOSE TRANSFERASE-RELATED"/>
    <property type="match status" value="1"/>
</dbReference>
<accession>I0IBD0</accession>
<evidence type="ECO:0000313" key="11">
    <source>
        <dbReference type="Proteomes" id="UP000007881"/>
    </source>
</evidence>
<proteinExistence type="predicted"/>
<gene>
    <name evidence="10" type="ordered locus">PSMK_04090</name>
</gene>
<dbReference type="AlphaFoldDB" id="I0IBD0"/>
<evidence type="ECO:0000256" key="7">
    <source>
        <dbReference type="ARBA" id="ARBA00023136"/>
    </source>
</evidence>
<keyword evidence="6 8" id="KW-1133">Transmembrane helix</keyword>
<organism evidence="10 11">
    <name type="scientific">Phycisphaera mikurensis (strain NBRC 102666 / KCTC 22515 / FYK2301M01)</name>
    <dbReference type="NCBI Taxonomy" id="1142394"/>
    <lineage>
        <taxon>Bacteria</taxon>
        <taxon>Pseudomonadati</taxon>
        <taxon>Planctomycetota</taxon>
        <taxon>Phycisphaerae</taxon>
        <taxon>Phycisphaerales</taxon>
        <taxon>Phycisphaeraceae</taxon>
        <taxon>Phycisphaera</taxon>
    </lineage>
</organism>
<dbReference type="EMBL" id="AP012338">
    <property type="protein sequence ID" value="BAM02568.1"/>
    <property type="molecule type" value="Genomic_DNA"/>
</dbReference>
<evidence type="ECO:0000256" key="2">
    <source>
        <dbReference type="ARBA" id="ARBA00022676"/>
    </source>
</evidence>
<evidence type="ECO:0000313" key="10">
    <source>
        <dbReference type="EMBL" id="BAM02568.1"/>
    </source>
</evidence>
<dbReference type="PANTHER" id="PTHR48090:SF3">
    <property type="entry name" value="UNDECAPRENYL-PHOSPHATE 4-DEOXY-4-FORMAMIDO-L-ARABINOSE TRANSFERASE"/>
    <property type="match status" value="1"/>
</dbReference>
<dbReference type="eggNOG" id="COG0463">
    <property type="taxonomic scope" value="Bacteria"/>
</dbReference>
<keyword evidence="2" id="KW-0328">Glycosyltransferase</keyword>
<evidence type="ECO:0000256" key="1">
    <source>
        <dbReference type="ARBA" id="ARBA00022475"/>
    </source>
</evidence>
<dbReference type="RefSeq" id="WP_014435788.1">
    <property type="nucleotide sequence ID" value="NC_017080.1"/>
</dbReference>
<dbReference type="GO" id="GO:0016757">
    <property type="term" value="F:glycosyltransferase activity"/>
    <property type="evidence" value="ECO:0007669"/>
    <property type="project" value="UniProtKB-KW"/>
</dbReference>
<dbReference type="Pfam" id="PF00535">
    <property type="entry name" value="Glycos_transf_2"/>
    <property type="match status" value="1"/>
</dbReference>
<evidence type="ECO:0000259" key="9">
    <source>
        <dbReference type="Pfam" id="PF00535"/>
    </source>
</evidence>
<dbReference type="InterPro" id="IPR050256">
    <property type="entry name" value="Glycosyltransferase_2"/>
</dbReference>
<dbReference type="InterPro" id="IPR029044">
    <property type="entry name" value="Nucleotide-diphossugar_trans"/>
</dbReference>
<dbReference type="SUPFAM" id="SSF53448">
    <property type="entry name" value="Nucleotide-diphospho-sugar transferases"/>
    <property type="match status" value="1"/>
</dbReference>
<dbReference type="KEGG" id="phm:PSMK_04090"/>
<keyword evidence="3 10" id="KW-0808">Transferase</keyword>
<keyword evidence="1" id="KW-1003">Cell membrane</keyword>
<dbReference type="Gene3D" id="3.90.550.10">
    <property type="entry name" value="Spore Coat Polysaccharide Biosynthesis Protein SpsA, Chain A"/>
    <property type="match status" value="1"/>
</dbReference>
<evidence type="ECO:0000256" key="4">
    <source>
        <dbReference type="ARBA" id="ARBA00022692"/>
    </source>
</evidence>
<evidence type="ECO:0000256" key="8">
    <source>
        <dbReference type="SAM" id="Phobius"/>
    </source>
</evidence>
<feature type="transmembrane region" description="Helical" evidence="8">
    <location>
        <begin position="263"/>
        <end position="285"/>
    </location>
</feature>